<feature type="compositionally biased region" description="Basic and acidic residues" evidence="14">
    <location>
        <begin position="612"/>
        <end position="631"/>
    </location>
</feature>
<dbReference type="CDD" id="cd22905">
    <property type="entry name" value="HFD_Dr1"/>
    <property type="match status" value="1"/>
</dbReference>
<dbReference type="InterPro" id="IPR029035">
    <property type="entry name" value="DHS-like_NAD/FAD-binding_dom"/>
</dbReference>
<dbReference type="PANTHER" id="PTHR11085:SF6">
    <property type="entry name" value="NAD-DEPENDENT PROTEIN DEACETYLASE SIRTUIN-2"/>
    <property type="match status" value="1"/>
</dbReference>
<protein>
    <recommendedName>
        <fullName evidence="11">NCT transcriptional regulatory complex subunit B</fullName>
    </recommendedName>
    <alternativeName>
        <fullName evidence="12">Negative cofactor 2 B</fullName>
    </alternativeName>
</protein>
<dbReference type="GO" id="GO:0070403">
    <property type="term" value="F:NAD+ binding"/>
    <property type="evidence" value="ECO:0007669"/>
    <property type="project" value="InterPro"/>
</dbReference>
<dbReference type="Pfam" id="PF00808">
    <property type="entry name" value="CBFD_NFYB_HMF"/>
    <property type="match status" value="1"/>
</dbReference>
<evidence type="ECO:0000256" key="1">
    <source>
        <dbReference type="ARBA" id="ARBA00001947"/>
    </source>
</evidence>
<dbReference type="InterPro" id="IPR026591">
    <property type="entry name" value="Sirtuin_cat_small_dom_sf"/>
</dbReference>
<feature type="binding site" evidence="13">
    <location>
        <position position="353"/>
    </location>
    <ligand>
        <name>Zn(2+)</name>
        <dbReference type="ChEBI" id="CHEBI:29105"/>
    </ligand>
</feature>
<dbReference type="InterPro" id="IPR009072">
    <property type="entry name" value="Histone-fold"/>
</dbReference>
<dbReference type="PROSITE" id="PS50305">
    <property type="entry name" value="SIRTUIN"/>
    <property type="match status" value="1"/>
</dbReference>
<comment type="cofactor">
    <cofactor evidence="1">
        <name>Zn(2+)</name>
        <dbReference type="ChEBI" id="CHEBI:29105"/>
    </cofactor>
</comment>
<evidence type="ECO:0000256" key="3">
    <source>
        <dbReference type="ARBA" id="ARBA00006924"/>
    </source>
</evidence>
<keyword evidence="4" id="KW-0808">Transferase</keyword>
<proteinExistence type="inferred from homology"/>
<keyword evidence="8" id="KW-0539">Nucleus</keyword>
<name>A0A9P4XAG0_9HYPO</name>
<gene>
    <name evidence="16" type="ORF">CFAM422_009301</name>
</gene>
<keyword evidence="7" id="KW-0520">NAD</keyword>
<dbReference type="FunFam" id="1.10.20.10:FF:000019">
    <property type="entry name" value="Negative cofactor 2 beta"/>
    <property type="match status" value="1"/>
</dbReference>
<evidence type="ECO:0000256" key="8">
    <source>
        <dbReference type="ARBA" id="ARBA00023242"/>
    </source>
</evidence>
<dbReference type="SUPFAM" id="SSF52467">
    <property type="entry name" value="DHS-like NAD/FAD-binding domain"/>
    <property type="match status" value="1"/>
</dbReference>
<evidence type="ECO:0000256" key="4">
    <source>
        <dbReference type="ARBA" id="ARBA00022679"/>
    </source>
</evidence>
<sequence>MSDHEFGVLTCYLIGSNDDLSLPKATVQKIVSEILPPQTGVSFAKEARDLLIECCVEFITLISSEANEISEKEAKKTIACDHITKALERLGFSDYVPAVLEAAAEHKEVQKVRACLPPPRPWSAALTWSAGAREEGRQICQYTCQYLQGKSPLTCCAPPLVRAHLPISKFFEAACRKHRNRHQPSGPRVPRWLARKMGQEESHLASAAGPPATLEERSLEAVADYIKSGNARRIVVLTGAGISTAAGIPDFRSPKTGLYSNLARLKLPYAEAVFDISYFRNHPEPFYVLAQELYPGKFHPTISHAFIALLAEKGLLQMLFTQNIDCLERAAGVPADKIVEAHGSFATQRCIECKVEFPDAEMRAHVTRGDVPKCNECKGLVKPDITFFGEALPRDFSEKSHNTAMADLVLIIGTSLTVYPFASLPEMARKGIPRVLFNMEKVGSLGSRLDDVLELGACDDGIRKLADLLGWTDELDDTWRNIVGNEEAERQLRSQTARDEEIEDELQKLTGEIETVLKLEEEEEKREEKEKEDEEKSQKVGVDAPSEAQTPKGDADVKEAAKTEDVNAEQEEKVEERPEADSKPVDEPSSSTAPSKVQESTEQKAQDVTTAESKDVEEPTQKEGEEKPQQN</sequence>
<keyword evidence="6 13" id="KW-0862">Zinc</keyword>
<dbReference type="PANTHER" id="PTHR11085">
    <property type="entry name" value="NAD-DEPENDENT PROTEIN DEACYLASE SIRTUIN-5, MITOCHONDRIAL-RELATED"/>
    <property type="match status" value="1"/>
</dbReference>
<keyword evidence="5 13" id="KW-0479">Metal-binding</keyword>
<dbReference type="SUPFAM" id="SSF47113">
    <property type="entry name" value="Histone-fold"/>
    <property type="match status" value="1"/>
</dbReference>
<dbReference type="Gene3D" id="3.30.1600.10">
    <property type="entry name" value="SIR2/SIRT2 'Small Domain"/>
    <property type="match status" value="1"/>
</dbReference>
<feature type="active site" description="Proton acceptor" evidence="13">
    <location>
        <position position="342"/>
    </location>
</feature>
<evidence type="ECO:0000256" key="9">
    <source>
        <dbReference type="ARBA" id="ARBA00053814"/>
    </source>
</evidence>
<evidence type="ECO:0000313" key="16">
    <source>
        <dbReference type="EMBL" id="KAF3066046.1"/>
    </source>
</evidence>
<dbReference type="Gene3D" id="1.10.20.10">
    <property type="entry name" value="Histone, subunit A"/>
    <property type="match status" value="1"/>
</dbReference>
<feature type="compositionally biased region" description="Polar residues" evidence="14">
    <location>
        <begin position="588"/>
        <end position="598"/>
    </location>
</feature>
<evidence type="ECO:0000256" key="14">
    <source>
        <dbReference type="SAM" id="MobiDB-lite"/>
    </source>
</evidence>
<comment type="subcellular location">
    <subcellularLocation>
        <location evidence="2">Nucleus</location>
    </subcellularLocation>
</comment>
<evidence type="ECO:0000256" key="6">
    <source>
        <dbReference type="ARBA" id="ARBA00022833"/>
    </source>
</evidence>
<dbReference type="Pfam" id="PF02146">
    <property type="entry name" value="SIR2"/>
    <property type="match status" value="1"/>
</dbReference>
<dbReference type="InterPro" id="IPR050134">
    <property type="entry name" value="NAD-dep_sirtuin_deacylases"/>
</dbReference>
<comment type="function">
    <text evidence="9">Part of the NCT transcriptional regulatory complex that acts as a key regulator of ergosterol biosynthesis and the azole exporter cdr1B. The NCT complex binds the promoters of genes linked to azole susceptibility, and especially represses the expression of cdr1B transporter.</text>
</comment>
<feature type="region of interest" description="Disordered" evidence="14">
    <location>
        <begin position="513"/>
        <end position="631"/>
    </location>
</feature>
<evidence type="ECO:0000259" key="15">
    <source>
        <dbReference type="PROSITE" id="PS50305"/>
    </source>
</evidence>
<dbReference type="InterPro" id="IPR003000">
    <property type="entry name" value="Sirtuin"/>
</dbReference>
<dbReference type="Gene3D" id="3.40.50.1220">
    <property type="entry name" value="TPP-binding domain"/>
    <property type="match status" value="1"/>
</dbReference>
<evidence type="ECO:0000256" key="2">
    <source>
        <dbReference type="ARBA" id="ARBA00004123"/>
    </source>
</evidence>
<feature type="domain" description="Deacetylase sirtuin-type" evidence="15">
    <location>
        <begin position="212"/>
        <end position="472"/>
    </location>
</feature>
<comment type="similarity">
    <text evidence="3">Belongs to the sirtuin family. Class I subfamily.</text>
</comment>
<evidence type="ECO:0000256" key="10">
    <source>
        <dbReference type="ARBA" id="ARBA00065193"/>
    </source>
</evidence>
<feature type="binding site" evidence="13">
    <location>
        <position position="350"/>
    </location>
    <ligand>
        <name>Zn(2+)</name>
        <dbReference type="ChEBI" id="CHEBI:29105"/>
    </ligand>
</feature>
<feature type="compositionally biased region" description="Basic and acidic residues" evidence="14">
    <location>
        <begin position="553"/>
        <end position="586"/>
    </location>
</feature>
<evidence type="ECO:0000256" key="7">
    <source>
        <dbReference type="ARBA" id="ARBA00023027"/>
    </source>
</evidence>
<dbReference type="Proteomes" id="UP000801864">
    <property type="component" value="Unassembled WGS sequence"/>
</dbReference>
<feature type="binding site" evidence="13">
    <location>
        <position position="377"/>
    </location>
    <ligand>
        <name>Zn(2+)</name>
        <dbReference type="ChEBI" id="CHEBI:29105"/>
    </ligand>
</feature>
<evidence type="ECO:0000256" key="12">
    <source>
        <dbReference type="ARBA" id="ARBA00079659"/>
    </source>
</evidence>
<comment type="subunit">
    <text evidence="10">Forms the NCT transcriptional regulatory complex with nctA and mot1.</text>
</comment>
<dbReference type="InterPro" id="IPR003958">
    <property type="entry name" value="CBFA_NFYB_domain"/>
</dbReference>
<dbReference type="GO" id="GO:0005634">
    <property type="term" value="C:nucleus"/>
    <property type="evidence" value="ECO:0007669"/>
    <property type="project" value="UniProtKB-SubCell"/>
</dbReference>
<dbReference type="EMBL" id="QLNT01000017">
    <property type="protein sequence ID" value="KAF3066046.1"/>
    <property type="molecule type" value="Genomic_DNA"/>
</dbReference>
<evidence type="ECO:0000256" key="11">
    <source>
        <dbReference type="ARBA" id="ARBA00072420"/>
    </source>
</evidence>
<evidence type="ECO:0000313" key="17">
    <source>
        <dbReference type="Proteomes" id="UP000801864"/>
    </source>
</evidence>
<dbReference type="CDD" id="cd01408">
    <property type="entry name" value="SIRT1"/>
    <property type="match status" value="1"/>
</dbReference>
<keyword evidence="17" id="KW-1185">Reference proteome</keyword>
<dbReference type="GO" id="GO:0046872">
    <property type="term" value="F:metal ion binding"/>
    <property type="evidence" value="ECO:0007669"/>
    <property type="project" value="UniProtKB-KW"/>
</dbReference>
<reference evidence="16 17" key="1">
    <citation type="submission" date="2018-06" db="EMBL/GenBank/DDBJ databases">
        <title>Genome analysis of cellulolytic fungus Trichoderma lentiforme CFAM-422.</title>
        <authorList>
            <person name="Steindorff A.S."/>
            <person name="Formighieri E.F."/>
            <person name="Midorikawa G.E.O."/>
            <person name="Tamietti M.S."/>
            <person name="Ramos E.Z."/>
            <person name="Silva A.S."/>
            <person name="Bon E.P.S."/>
            <person name="Mendes T.D."/>
            <person name="Damaso M.C.T."/>
            <person name="Favaro L.C.L."/>
        </authorList>
    </citation>
    <scope>NUCLEOTIDE SEQUENCE [LARGE SCALE GENOMIC DNA]</scope>
    <source>
        <strain evidence="16 17">CFAM-422</strain>
    </source>
</reference>
<accession>A0A9P4XAG0</accession>
<feature type="binding site" evidence="13">
    <location>
        <position position="374"/>
    </location>
    <ligand>
        <name>Zn(2+)</name>
        <dbReference type="ChEBI" id="CHEBI:29105"/>
    </ligand>
</feature>
<evidence type="ECO:0000256" key="13">
    <source>
        <dbReference type="PROSITE-ProRule" id="PRU00236"/>
    </source>
</evidence>
<dbReference type="AlphaFoldDB" id="A0A9P4XAG0"/>
<dbReference type="GO" id="GO:0017136">
    <property type="term" value="F:histone deacetylase activity, NAD-dependent"/>
    <property type="evidence" value="ECO:0007669"/>
    <property type="project" value="TreeGrafter"/>
</dbReference>
<feature type="compositionally biased region" description="Basic and acidic residues" evidence="14">
    <location>
        <begin position="526"/>
        <end position="538"/>
    </location>
</feature>
<evidence type="ECO:0000256" key="5">
    <source>
        <dbReference type="ARBA" id="ARBA00022723"/>
    </source>
</evidence>
<dbReference type="GO" id="GO:0046982">
    <property type="term" value="F:protein heterodimerization activity"/>
    <property type="evidence" value="ECO:0007669"/>
    <property type="project" value="InterPro"/>
</dbReference>
<comment type="caution">
    <text evidence="16">The sequence shown here is derived from an EMBL/GenBank/DDBJ whole genome shotgun (WGS) entry which is preliminary data.</text>
</comment>
<organism evidence="16 17">
    <name type="scientific">Trichoderma lentiforme</name>
    <dbReference type="NCBI Taxonomy" id="1567552"/>
    <lineage>
        <taxon>Eukaryota</taxon>
        <taxon>Fungi</taxon>
        <taxon>Dikarya</taxon>
        <taxon>Ascomycota</taxon>
        <taxon>Pezizomycotina</taxon>
        <taxon>Sordariomycetes</taxon>
        <taxon>Hypocreomycetidae</taxon>
        <taxon>Hypocreales</taxon>
        <taxon>Hypocreaceae</taxon>
        <taxon>Trichoderma</taxon>
    </lineage>
</organism>
<dbReference type="InterPro" id="IPR026590">
    <property type="entry name" value="Ssirtuin_cat_dom"/>
</dbReference>